<evidence type="ECO:0000313" key="9">
    <source>
        <dbReference type="EnsemblFungi" id="PTTG_08540-t43_1-p1"/>
    </source>
</evidence>
<dbReference type="GO" id="GO:0016020">
    <property type="term" value="C:membrane"/>
    <property type="evidence" value="ECO:0007669"/>
    <property type="project" value="UniProtKB-SubCell"/>
</dbReference>
<feature type="transmembrane region" description="Helical" evidence="7">
    <location>
        <begin position="367"/>
        <end position="391"/>
    </location>
</feature>
<feature type="transmembrane region" description="Helical" evidence="7">
    <location>
        <begin position="261"/>
        <end position="280"/>
    </location>
</feature>
<dbReference type="PANTHER" id="PTHR45649">
    <property type="entry name" value="AMINO-ACID PERMEASE BAT1"/>
    <property type="match status" value="1"/>
</dbReference>
<evidence type="ECO:0000256" key="6">
    <source>
        <dbReference type="SAM" id="MobiDB-lite"/>
    </source>
</evidence>
<feature type="transmembrane region" description="Helical" evidence="7">
    <location>
        <begin position="286"/>
        <end position="306"/>
    </location>
</feature>
<dbReference type="GO" id="GO:0022857">
    <property type="term" value="F:transmembrane transporter activity"/>
    <property type="evidence" value="ECO:0007669"/>
    <property type="project" value="InterPro"/>
</dbReference>
<evidence type="ECO:0000256" key="1">
    <source>
        <dbReference type="ARBA" id="ARBA00004141"/>
    </source>
</evidence>
<accession>A0A180GMV0</accession>
<feature type="transmembrane region" description="Helical" evidence="7">
    <location>
        <begin position="537"/>
        <end position="556"/>
    </location>
</feature>
<keyword evidence="4 7" id="KW-1133">Transmembrane helix</keyword>
<dbReference type="PANTHER" id="PTHR45649:SF26">
    <property type="entry name" value="OS04G0435100 PROTEIN"/>
    <property type="match status" value="1"/>
</dbReference>
<dbReference type="Gene3D" id="1.20.1740.10">
    <property type="entry name" value="Amino acid/polyamine transporter I"/>
    <property type="match status" value="1"/>
</dbReference>
<feature type="transmembrane region" description="Helical" evidence="7">
    <location>
        <begin position="414"/>
        <end position="445"/>
    </location>
</feature>
<organism evidence="8">
    <name type="scientific">Puccinia triticina (isolate 1-1 / race 1 (BBBD))</name>
    <name type="common">Brown leaf rust fungus</name>
    <dbReference type="NCBI Taxonomy" id="630390"/>
    <lineage>
        <taxon>Eukaryota</taxon>
        <taxon>Fungi</taxon>
        <taxon>Dikarya</taxon>
        <taxon>Basidiomycota</taxon>
        <taxon>Pucciniomycotina</taxon>
        <taxon>Pucciniomycetes</taxon>
        <taxon>Pucciniales</taxon>
        <taxon>Pucciniaceae</taxon>
        <taxon>Puccinia</taxon>
    </lineage>
</organism>
<feature type="region of interest" description="Disordered" evidence="6">
    <location>
        <begin position="39"/>
        <end position="73"/>
    </location>
</feature>
<dbReference type="EnsemblFungi" id="PTTG_08540-t43_1">
    <property type="protein sequence ID" value="PTTG_08540-t43_1-p1"/>
    <property type="gene ID" value="PTTG_08540"/>
</dbReference>
<feature type="transmembrane region" description="Helical" evidence="7">
    <location>
        <begin position="154"/>
        <end position="174"/>
    </location>
</feature>
<dbReference type="InterPro" id="IPR002293">
    <property type="entry name" value="AA/rel_permease1"/>
</dbReference>
<evidence type="ECO:0000256" key="2">
    <source>
        <dbReference type="ARBA" id="ARBA00022448"/>
    </source>
</evidence>
<feature type="transmembrane region" description="Helical" evidence="7">
    <location>
        <begin position="496"/>
        <end position="516"/>
    </location>
</feature>
<dbReference type="AlphaFoldDB" id="A0A180GMV0"/>
<comment type="subcellular location">
    <subcellularLocation>
        <location evidence="1">Membrane</location>
        <topology evidence="1">Multi-pass membrane protein</topology>
    </subcellularLocation>
</comment>
<sequence>MPGTPPSRSLTQTAISTIKTMESHLDQQGNDCTVSGTTAVSGLSSPTAVESRDNTKYGYTNSRPNFGTTQASSISLPSSKWRAPWADYVGRSNRSVKSKGSQSQAPIDPSTQTRLEFLGYRQELRRTWDFWSLFSLSYCNVSVLSGAFGSVTVAHLLSGPIMLTVGMFTTATLLACLHGAFAEMASAFPVAGAMFSWTFKLARANPHLRDWARMISWVVGFLLFTSHLVLQLQLAIDFTKVFLTVITASGVDWKFTSTQRALVVLGFIAITGLASCTTLSRSPLFWKIVGLTSVMLHISTCIALVITSKHQKSFTSLFTFTASKYQSKSKGWNLLYGWAAATFVTGTESIPHLAEETKKAAKTTPRAMFFSTVFTGCMQVLCCICVGMTVIPTPHKVTGHGVIDALFALCPKPVALFIGITLVWNGLLANVSQFFSTSRFFWALARDKALPMSKTWRKVTSDRRPIRATLLMIGLSLLLGLFSFERTGYAVRIFGPTHMLLVMVSYLTPLLLYAFSDKDVYNRDGSNVWTLGRLSKPITWISIALVLLLIAINSGPVGWPVTRATFPYAPFVWMTTVAISICFWFLYGRSHYAGPVKSLTTWTVGYEVEIPRKLPNAFARQEKTVNFDLPSTREPTTNARSLANMTTHQNTELEFPQAYCTYDSSGSLWSATETQVPNHSFFHE</sequence>
<protein>
    <recommendedName>
        <fullName evidence="11">Amino acid permease/ SLC12A domain-containing protein</fullName>
    </recommendedName>
</protein>
<evidence type="ECO:0000256" key="4">
    <source>
        <dbReference type="ARBA" id="ARBA00022989"/>
    </source>
</evidence>
<feature type="transmembrane region" description="Helical" evidence="7">
    <location>
        <begin position="568"/>
        <end position="587"/>
    </location>
</feature>
<evidence type="ECO:0000313" key="10">
    <source>
        <dbReference type="Proteomes" id="UP000005240"/>
    </source>
</evidence>
<reference evidence="8" key="1">
    <citation type="submission" date="2009-11" db="EMBL/GenBank/DDBJ databases">
        <authorList>
            <consortium name="The Broad Institute Genome Sequencing Platform"/>
            <person name="Ward D."/>
            <person name="Feldgarden M."/>
            <person name="Earl A."/>
            <person name="Young S.K."/>
            <person name="Zeng Q."/>
            <person name="Koehrsen M."/>
            <person name="Alvarado L."/>
            <person name="Berlin A."/>
            <person name="Bochicchio J."/>
            <person name="Borenstein D."/>
            <person name="Chapman S.B."/>
            <person name="Chen Z."/>
            <person name="Engels R."/>
            <person name="Freedman E."/>
            <person name="Gellesch M."/>
            <person name="Goldberg J."/>
            <person name="Griggs A."/>
            <person name="Gujja S."/>
            <person name="Heilman E."/>
            <person name="Heiman D."/>
            <person name="Hepburn T."/>
            <person name="Howarth C."/>
            <person name="Jen D."/>
            <person name="Larson L."/>
            <person name="Lewis B."/>
            <person name="Mehta T."/>
            <person name="Park D."/>
            <person name="Pearson M."/>
            <person name="Roberts A."/>
            <person name="Saif S."/>
            <person name="Shea T."/>
            <person name="Shenoy N."/>
            <person name="Sisk P."/>
            <person name="Stolte C."/>
            <person name="Sykes S."/>
            <person name="Thomson T."/>
            <person name="Walk T."/>
            <person name="White J."/>
            <person name="Yandava C."/>
            <person name="Izard J."/>
            <person name="Baranova O.V."/>
            <person name="Blanton J.M."/>
            <person name="Tanner A.C."/>
            <person name="Dewhirst F.E."/>
            <person name="Haas B."/>
            <person name="Nusbaum C."/>
            <person name="Birren B."/>
        </authorList>
    </citation>
    <scope>NUCLEOTIDE SEQUENCE [LARGE SCALE GENOMIC DNA]</scope>
    <source>
        <strain evidence="8">1-1 BBBD Race 1</strain>
    </source>
</reference>
<name>A0A180GMV0_PUCT1</name>
<dbReference type="Proteomes" id="UP000005240">
    <property type="component" value="Unassembled WGS sequence"/>
</dbReference>
<keyword evidence="5 7" id="KW-0472">Membrane</keyword>
<feature type="transmembrane region" description="Helical" evidence="7">
    <location>
        <begin position="181"/>
        <end position="199"/>
    </location>
</feature>
<feature type="compositionally biased region" description="Polar residues" evidence="6">
    <location>
        <begin position="57"/>
        <end position="73"/>
    </location>
</feature>
<reference evidence="9" key="4">
    <citation type="submission" date="2025-05" db="UniProtKB">
        <authorList>
            <consortium name="EnsemblFungi"/>
        </authorList>
    </citation>
    <scope>IDENTIFICATION</scope>
    <source>
        <strain evidence="9">isolate 1-1 / race 1 (BBBD)</strain>
    </source>
</reference>
<evidence type="ECO:0000256" key="7">
    <source>
        <dbReference type="SAM" id="Phobius"/>
    </source>
</evidence>
<reference evidence="9 10" key="3">
    <citation type="journal article" date="2017" name="G3 (Bethesda)">
        <title>Comparative analysis highlights variable genome content of wheat rusts and divergence of the mating loci.</title>
        <authorList>
            <person name="Cuomo C.A."/>
            <person name="Bakkeren G."/>
            <person name="Khalil H.B."/>
            <person name="Panwar V."/>
            <person name="Joly D."/>
            <person name="Linning R."/>
            <person name="Sakthikumar S."/>
            <person name="Song X."/>
            <person name="Adiconis X."/>
            <person name="Fan L."/>
            <person name="Goldberg J.M."/>
            <person name="Levin J.Z."/>
            <person name="Young S."/>
            <person name="Zeng Q."/>
            <person name="Anikster Y."/>
            <person name="Bruce M."/>
            <person name="Wang M."/>
            <person name="Yin C."/>
            <person name="McCallum B."/>
            <person name="Szabo L.J."/>
            <person name="Hulbert S."/>
            <person name="Chen X."/>
            <person name="Fellers J.P."/>
        </authorList>
    </citation>
    <scope>NUCLEOTIDE SEQUENCE</scope>
    <source>
        <strain evidence="9">isolate 1-1 / race 1 (BBBD)</strain>
        <strain evidence="10">Isolate 1-1 / race 1 (BBBD)</strain>
    </source>
</reference>
<evidence type="ECO:0008006" key="11">
    <source>
        <dbReference type="Google" id="ProtNLM"/>
    </source>
</evidence>
<dbReference type="Pfam" id="PF13520">
    <property type="entry name" value="AA_permease_2"/>
    <property type="match status" value="1"/>
</dbReference>
<proteinExistence type="predicted"/>
<dbReference type="STRING" id="630390.A0A180GMV0"/>
<dbReference type="OrthoDB" id="10054429at2759"/>
<evidence type="ECO:0000256" key="5">
    <source>
        <dbReference type="ARBA" id="ARBA00023136"/>
    </source>
</evidence>
<keyword evidence="10" id="KW-1185">Reference proteome</keyword>
<evidence type="ECO:0000256" key="3">
    <source>
        <dbReference type="ARBA" id="ARBA00022692"/>
    </source>
</evidence>
<keyword evidence="2" id="KW-0813">Transport</keyword>
<dbReference type="EMBL" id="ADAS02000052">
    <property type="protein sequence ID" value="OAV93253.1"/>
    <property type="molecule type" value="Genomic_DNA"/>
</dbReference>
<evidence type="ECO:0000313" key="8">
    <source>
        <dbReference type="EMBL" id="OAV93253.1"/>
    </source>
</evidence>
<feature type="transmembrane region" description="Helical" evidence="7">
    <location>
        <begin position="466"/>
        <end position="484"/>
    </location>
</feature>
<keyword evidence="3 7" id="KW-0812">Transmembrane</keyword>
<dbReference type="VEuPathDB" id="FungiDB:PTTG_08540"/>
<gene>
    <name evidence="8" type="ORF">PTTG_08540</name>
</gene>
<feature type="transmembrane region" description="Helical" evidence="7">
    <location>
        <begin position="211"/>
        <end position="230"/>
    </location>
</feature>
<feature type="compositionally biased region" description="Polar residues" evidence="6">
    <location>
        <begin position="39"/>
        <end position="48"/>
    </location>
</feature>
<reference evidence="8" key="2">
    <citation type="submission" date="2016-05" db="EMBL/GenBank/DDBJ databases">
        <title>Comparative analysis highlights variable genome content of wheat rusts and divergence of the mating loci.</title>
        <authorList>
            <person name="Cuomo C.A."/>
            <person name="Bakkeren G."/>
            <person name="Szabo L."/>
            <person name="Khalil H."/>
            <person name="Joly D."/>
            <person name="Goldberg J."/>
            <person name="Young S."/>
            <person name="Zeng Q."/>
            <person name="Fellers J."/>
        </authorList>
    </citation>
    <scope>NUCLEOTIDE SEQUENCE [LARGE SCALE GENOMIC DNA]</scope>
    <source>
        <strain evidence="8">1-1 BBBD Race 1</strain>
    </source>
</reference>